<feature type="region of interest" description="Disordered" evidence="2">
    <location>
        <begin position="1213"/>
        <end position="1232"/>
    </location>
</feature>
<feature type="region of interest" description="Disordered" evidence="2">
    <location>
        <begin position="448"/>
        <end position="524"/>
    </location>
</feature>
<dbReference type="SMART" id="SM00233">
    <property type="entry name" value="PH"/>
    <property type="match status" value="2"/>
</dbReference>
<feature type="compositionally biased region" description="Basic residues" evidence="2">
    <location>
        <begin position="917"/>
        <end position="926"/>
    </location>
</feature>
<dbReference type="SUPFAM" id="SSF50729">
    <property type="entry name" value="PH domain-like"/>
    <property type="match status" value="2"/>
</dbReference>
<dbReference type="EMBL" id="JAHLQT010024959">
    <property type="protein sequence ID" value="KAG7164655.1"/>
    <property type="molecule type" value="Genomic_DNA"/>
</dbReference>
<feature type="region of interest" description="Disordered" evidence="2">
    <location>
        <begin position="838"/>
        <end position="860"/>
    </location>
</feature>
<keyword evidence="5" id="KW-1185">Reference proteome</keyword>
<feature type="compositionally biased region" description="Polar residues" evidence="2">
    <location>
        <begin position="297"/>
        <end position="306"/>
    </location>
</feature>
<dbReference type="Pfam" id="PF00169">
    <property type="entry name" value="PH"/>
    <property type="match status" value="2"/>
</dbReference>
<feature type="compositionally biased region" description="Low complexity" evidence="2">
    <location>
        <begin position="360"/>
        <end position="389"/>
    </location>
</feature>
<feature type="coiled-coil region" evidence="1">
    <location>
        <begin position="2050"/>
        <end position="2077"/>
    </location>
</feature>
<dbReference type="CDD" id="cd13275">
    <property type="entry name" value="PH_M-RIP"/>
    <property type="match status" value="1"/>
</dbReference>
<feature type="compositionally biased region" description="Polar residues" evidence="2">
    <location>
        <begin position="2645"/>
        <end position="2661"/>
    </location>
</feature>
<evidence type="ECO:0000313" key="4">
    <source>
        <dbReference type="EMBL" id="KAG7164655.1"/>
    </source>
</evidence>
<feature type="coiled-coil region" evidence="1">
    <location>
        <begin position="2274"/>
        <end position="2336"/>
    </location>
</feature>
<feature type="compositionally biased region" description="Low complexity" evidence="2">
    <location>
        <begin position="307"/>
        <end position="328"/>
    </location>
</feature>
<organism evidence="4 5">
    <name type="scientific">Homarus americanus</name>
    <name type="common">American lobster</name>
    <dbReference type="NCBI Taxonomy" id="6706"/>
    <lineage>
        <taxon>Eukaryota</taxon>
        <taxon>Metazoa</taxon>
        <taxon>Ecdysozoa</taxon>
        <taxon>Arthropoda</taxon>
        <taxon>Crustacea</taxon>
        <taxon>Multicrustacea</taxon>
        <taxon>Malacostraca</taxon>
        <taxon>Eumalacostraca</taxon>
        <taxon>Eucarida</taxon>
        <taxon>Decapoda</taxon>
        <taxon>Pleocyemata</taxon>
        <taxon>Astacidea</taxon>
        <taxon>Nephropoidea</taxon>
        <taxon>Nephropidae</taxon>
        <taxon>Homarus</taxon>
    </lineage>
</organism>
<dbReference type="PROSITE" id="PS50003">
    <property type="entry name" value="PH_DOMAIN"/>
    <property type="match status" value="2"/>
</dbReference>
<feature type="compositionally biased region" description="Gly residues" evidence="2">
    <location>
        <begin position="390"/>
        <end position="401"/>
    </location>
</feature>
<feature type="region of interest" description="Disordered" evidence="2">
    <location>
        <begin position="2684"/>
        <end position="2703"/>
    </location>
</feature>
<dbReference type="InterPro" id="IPR011993">
    <property type="entry name" value="PH-like_dom_sf"/>
</dbReference>
<feature type="compositionally biased region" description="Basic and acidic residues" evidence="2">
    <location>
        <begin position="498"/>
        <end position="514"/>
    </location>
</feature>
<feature type="compositionally biased region" description="Low complexity" evidence="2">
    <location>
        <begin position="188"/>
        <end position="197"/>
    </location>
</feature>
<feature type="region of interest" description="Disordered" evidence="2">
    <location>
        <begin position="2631"/>
        <end position="2674"/>
    </location>
</feature>
<feature type="compositionally biased region" description="Low complexity" evidence="2">
    <location>
        <begin position="2014"/>
        <end position="2030"/>
    </location>
</feature>
<feature type="region of interest" description="Disordered" evidence="2">
    <location>
        <begin position="234"/>
        <end position="344"/>
    </location>
</feature>
<feature type="compositionally biased region" description="Polar residues" evidence="2">
    <location>
        <begin position="1991"/>
        <end position="2005"/>
    </location>
</feature>
<evidence type="ECO:0000313" key="5">
    <source>
        <dbReference type="Proteomes" id="UP000747542"/>
    </source>
</evidence>
<feature type="compositionally biased region" description="Basic and acidic residues" evidence="2">
    <location>
        <begin position="2428"/>
        <end position="2444"/>
    </location>
</feature>
<dbReference type="PANTHER" id="PTHR17271">
    <property type="entry name" value="PLECKSTRIN HOMOLOGY PH DOMAIN-CONTAINING PROTEIN"/>
    <property type="match status" value="1"/>
</dbReference>
<feature type="compositionally biased region" description="Basic and acidic residues" evidence="2">
    <location>
        <begin position="842"/>
        <end position="854"/>
    </location>
</feature>
<feature type="region of interest" description="Disordered" evidence="2">
    <location>
        <begin position="661"/>
        <end position="692"/>
    </location>
</feature>
<dbReference type="PANTHER" id="PTHR17271:SF1">
    <property type="entry name" value="PROTEIN OUTSPREAD"/>
    <property type="match status" value="1"/>
</dbReference>
<feature type="compositionally biased region" description="Basic and acidic residues" evidence="2">
    <location>
        <begin position="1495"/>
        <end position="1507"/>
    </location>
</feature>
<dbReference type="GO" id="GO:0015629">
    <property type="term" value="C:actin cytoskeleton"/>
    <property type="evidence" value="ECO:0007669"/>
    <property type="project" value="TreeGrafter"/>
</dbReference>
<feature type="region of interest" description="Disordered" evidence="2">
    <location>
        <begin position="898"/>
        <end position="932"/>
    </location>
</feature>
<evidence type="ECO:0000256" key="2">
    <source>
        <dbReference type="SAM" id="MobiDB-lite"/>
    </source>
</evidence>
<feature type="compositionally biased region" description="Basic residues" evidence="2">
    <location>
        <begin position="2031"/>
        <end position="2042"/>
    </location>
</feature>
<feature type="region of interest" description="Disordered" evidence="2">
    <location>
        <begin position="1451"/>
        <end position="1507"/>
    </location>
</feature>
<feature type="compositionally biased region" description="Basic residues" evidence="2">
    <location>
        <begin position="792"/>
        <end position="805"/>
    </location>
</feature>
<dbReference type="InterPro" id="IPR039597">
    <property type="entry name" value="M-RIP_PH"/>
</dbReference>
<comment type="caution">
    <text evidence="4">The sequence shown here is derived from an EMBL/GenBank/DDBJ whole genome shotgun (WGS) entry which is preliminary data.</text>
</comment>
<reference evidence="4" key="1">
    <citation type="journal article" date="2021" name="Sci. Adv.">
        <title>The American lobster genome reveals insights on longevity, neural, and immune adaptations.</title>
        <authorList>
            <person name="Polinski J.M."/>
            <person name="Zimin A.V."/>
            <person name="Clark K.F."/>
            <person name="Kohn A.B."/>
            <person name="Sadowski N."/>
            <person name="Timp W."/>
            <person name="Ptitsyn A."/>
            <person name="Khanna P."/>
            <person name="Romanova D.Y."/>
            <person name="Williams P."/>
            <person name="Greenwood S.J."/>
            <person name="Moroz L.L."/>
            <person name="Walt D.R."/>
            <person name="Bodnar A.G."/>
        </authorList>
    </citation>
    <scope>NUCLEOTIDE SEQUENCE</scope>
    <source>
        <strain evidence="4">GMGI-L3</strain>
    </source>
</reference>
<sequence length="2848" mass="318493">MFRWQRRWFVLYDDGELTYSVDDHPATIPQGVIDMNRVLEVSQAEDVTGNQFSLAITAPDRVTFIKGTCREESRWWMDVLSVFPRTHKQQGRHKRNATFPGIKSTTVLKQSMVLQSPSATLAPTTFETPIGQRVRFHSCTTDPLGGRPPSAPAMDIDEDVFPTKDSSVTNTSIPHPSSSQTHAPLYHSTPLSSLPPSTRILRDEHKENTPPYTEESPPTQDKLSHKFRTRRAIKREARGLTQPRSKSEMSALFPANPPSSMSALSRGSSSTTGNTTTSPYSSGSTTTSFTGNATSSPYSSTGNITASPYSSSGCTTTTTSSYSTPEGSRSILSPTPPAVVDPLTSLEGRGIRRATIAVTSSLSSLSSLNSSSSSNSSTGMNSLSSSVGGFESGGGDSGGGPSSLRSLDSGVHVPTRPHPRTAPDKPGDVTRRQLITDLEETKREEKLKDIADSITRPRGSSSLAYLNTKPGIGDVKPTRERDAQDETEGSPDLTKTSSQDKTDSSHPDHVRGDPDGCGLEVSPPYTVNPDLQRVDLPAEDLLYIKKGWLMKQSLNQDWNKYWFVLRGTGLMFYRDPSAEDNGILDGIIDLSVAKSIEECEVARNYGFMIMTWEEKKYVFSAVTSGIRGNWVQALRNAANLKESKDRPLTLGEQIEREIVAKRERHNSQSSNFESTCMAAERDQGSDVHNESISSANSRYVFSSDDEYRTASETSASSRIQSNDDYFEWGEKEGKHTKKLLKEKKVSQNPGSLPTTASCASYDNLALNTSQSLPSSPPLARTPISRVKDRARSRSNSRSRSSKRSRSSPPSSRRSTRDDFPTVTRDDILVSCFSEAGSLHSIPDLDDRQQPEKESSATTLTGSGDALLVDLLETQVESLKAKLEQTQADYLELHKENSGLKTRLRGGGATPSNTATGAHHHHHHLHHLSQSDLDLLHQSPSSRSRAKLELSLAEARETITSLTADLTRLRKKLEVCEGDLDRSEREVDKLRRDKDEMTSDTFSLRRRVASLEMQIKELLDRVEEQEHDLSEKASCANELNEMRKKYNELLEHLSTQSESYGNVDWKQHFELLEKKSLQEAETRIQVLVSELEVERSNMNSQRKMSASAEVTGLRRENQELTNKLEHLTNDLARMRDNLKSEKSEAYKWKDLVKELRSLLDGKNEEIERKREEVEGLRDSLKTTQRELEHTADRLHRGIEENETLCSRIRELERQRQDKDRRASSNLSISSSRERFSSKKNLPRIDSISDLTNFDFTLEPDELDKEQLVDEYNELRLRFEKAVNEIKALKREFREIQNQQDEMELSNLKLKQDLKGSEGDFNSQLSLMTCRIQDLTNKLTNSEKQVRLLKQKISRAESRDRRRTQSLKGRESFALSKDIELKLSQLETKIEQLLQSQITLPGRSKSFDESTKSSRLRRKSLDSPSSSEAMKAIVRLNTLESKVSSLTGEAVTVTPTDVTSSKTSTRPRSPTHPTSPLKSPMRSPSLPRKTLRSPRVTPEKAVKLNRSDSETKHLREKLAALEKVLSTLQSQLSECVAWAGSVECVCSCGAPGISSLQQRLNSAIKLAQLRHSPLDQVQVNKLRPIVMRLQDMLRDKLTELTNRRDHLKAAGKWTREMQLKLFAERLAYETVVLTQVAQVVQAAQRPHMYEASVKLQELIEAHRKLSFLEKKLTNPDFDMETMAPLDFYTSLLAEKLVVQGEVSLTINPNSPASRTPTVPAALTETCRDLQSRLLERERSLANLITQYKEGKLHEVAVVMARETVTGTGPPHDDSVLLEEVRMREVWSVAQDLVGQELVNTEAAQSLMRISNLLTPNDSSATTVTHSSSATLERWHTAAEESLRQEMEEAVFTLSNKYEAVLAQYRAGDTAVINSVSATMEMVLSEFAAVVAQKAVIDGQLAVVQSDGESTSSTSEPLTIVEETRDSVGSASDVVASEAHLLMFLGGCDSSLESLVQPALDQAEFTYMYNKASAQGNSELTKLVIQAASQSKVDLSPTSFKPTSSASTLLKDGENESSLSLSQSSPSKMPASPKVKRKSEGRRSRRASDITGMTDGCRQCEELRQEVAKLKRNLDTRRVKEREAECKQCLEYMNTLKALEQDHKVALSALQAQHDEEISRLRKEVRHEPPTRDSDDELTELKRRLCLLEEGYEAQITALKQQYEEALGSQPDVCEEKVRQRYQVEIEHLRGLCEKGLGAMENSHKRMLAELEEKHRRELAALQAEKEQALAEETQATLAALDAMRKAHESEVQREIAKFKEEFIRKMQSGHDIGAIHKEHEAEMEDIQHEILSLSQKYSIKCLESAALEEKVETLNKQLTDASKQVFDLEARNKQLKAHLSAQVSQLQDDSGRDATTLLRLRESELVLRNEEVARLTQRLQQTQSHEADLGELCRQLGHFLKAERQLRTDEVSALREKLEHIILTAANMQEQRRDVNSGSNTEDKSPLRRGTSLSAARGKGGYGATNTNLNRPTLSPGRDGRLTKEGIRDTQNIYRKSVDENGDEEQLEDIVEQLDEAQEEGDMESLVMQHVNKDGFVQEVSTMCEEEQGSGVVQKMVRKFSHRGSRPKPFLERRNTVARCTDVANDVKQGKHNLVRHNSESQHIIWDYNVTGADAATDVEFASLMDRISVLNTESNERAQTQRDSTESSTTLSRDSFSRQSLPTGALKSYMRGTKASVMKTKEGNITQDLEGEKNASNLCPPSPSVRLNKINPLLETSSQSQISNCSRCDSKSRNQNSRSESSETVRRKKVVNVKPNIPLVLLKGAKKQSSDTSATTTLAISHKDVTSQTISSAWETAPNESHVSESDSLGKTLMSPQYHLLSGKCEEKCNHCLLVDLWFTIWHVEFNKK</sequence>
<feature type="domain" description="PH" evidence="3">
    <location>
        <begin position="542"/>
        <end position="639"/>
    </location>
</feature>
<name>A0A8J5JV51_HOMAM</name>
<dbReference type="Gene3D" id="2.30.29.30">
    <property type="entry name" value="Pleckstrin-homology domain (PH domain)/Phosphotyrosine-binding domain (PTB)"/>
    <property type="match status" value="2"/>
</dbReference>
<feature type="compositionally biased region" description="Basic and acidic residues" evidence="2">
    <location>
        <begin position="421"/>
        <end position="431"/>
    </location>
</feature>
<feature type="coiled-coil region" evidence="1">
    <location>
        <begin position="868"/>
        <end position="895"/>
    </location>
</feature>
<feature type="region of interest" description="Disordered" evidence="2">
    <location>
        <begin position="1991"/>
        <end position="2049"/>
    </location>
</feature>
<proteinExistence type="predicted"/>
<feature type="region of interest" description="Disordered" evidence="2">
    <location>
        <begin position="767"/>
        <end position="820"/>
    </location>
</feature>
<feature type="coiled-coil region" evidence="1">
    <location>
        <begin position="1263"/>
        <end position="1394"/>
    </location>
</feature>
<feature type="compositionally biased region" description="Polar residues" evidence="2">
    <location>
        <begin position="164"/>
        <end position="182"/>
    </location>
</feature>
<feature type="region of interest" description="Disordered" evidence="2">
    <location>
        <begin position="360"/>
        <end position="431"/>
    </location>
</feature>
<feature type="compositionally biased region" description="Basic and acidic residues" evidence="2">
    <location>
        <begin position="679"/>
        <end position="689"/>
    </location>
</feature>
<keyword evidence="1" id="KW-0175">Coiled coil</keyword>
<feature type="compositionally biased region" description="Basic and acidic residues" evidence="2">
    <location>
        <begin position="2633"/>
        <end position="2644"/>
    </location>
</feature>
<dbReference type="GO" id="GO:0051015">
    <property type="term" value="F:actin filament binding"/>
    <property type="evidence" value="ECO:0007669"/>
    <property type="project" value="TreeGrafter"/>
</dbReference>
<dbReference type="InterPro" id="IPR052223">
    <property type="entry name" value="Actin_Cytoskeleton_Reg"/>
</dbReference>
<feature type="compositionally biased region" description="Low complexity" evidence="2">
    <location>
        <begin position="259"/>
        <end position="296"/>
    </location>
</feature>
<feature type="domain" description="PH" evidence="3">
    <location>
        <begin position="1"/>
        <end position="85"/>
    </location>
</feature>
<evidence type="ECO:0000259" key="3">
    <source>
        <dbReference type="PROSITE" id="PS50003"/>
    </source>
</evidence>
<feature type="compositionally biased region" description="Polar residues" evidence="2">
    <location>
        <begin position="2715"/>
        <end position="2726"/>
    </location>
</feature>
<gene>
    <name evidence="4" type="primary">osp-L</name>
    <name evidence="4" type="ORF">Hamer_G005045</name>
</gene>
<protein>
    <submittedName>
        <fullName evidence="4">Outspread-like</fullName>
    </submittedName>
</protein>
<feature type="region of interest" description="Disordered" evidence="2">
    <location>
        <begin position="2427"/>
        <end position="2491"/>
    </location>
</feature>
<accession>A0A8J5JV51</accession>
<dbReference type="Proteomes" id="UP000747542">
    <property type="component" value="Unassembled WGS sequence"/>
</dbReference>
<evidence type="ECO:0000256" key="1">
    <source>
        <dbReference type="SAM" id="Coils"/>
    </source>
</evidence>
<feature type="compositionally biased region" description="Low complexity" evidence="2">
    <location>
        <begin position="1457"/>
        <end position="1474"/>
    </location>
</feature>
<feature type="region of interest" description="Disordered" evidence="2">
    <location>
        <begin position="1401"/>
        <end position="1426"/>
    </location>
</feature>
<feature type="coiled-coil region" evidence="1">
    <location>
        <begin position="2202"/>
        <end position="2248"/>
    </location>
</feature>
<dbReference type="InterPro" id="IPR001849">
    <property type="entry name" value="PH_domain"/>
</dbReference>
<feature type="region of interest" description="Disordered" evidence="2">
    <location>
        <begin position="207"/>
        <end position="226"/>
    </location>
</feature>
<feature type="region of interest" description="Disordered" evidence="2">
    <location>
        <begin position="137"/>
        <end position="197"/>
    </location>
</feature>
<feature type="compositionally biased region" description="Basic and acidic residues" evidence="2">
    <location>
        <begin position="2476"/>
        <end position="2486"/>
    </location>
</feature>
<feature type="region of interest" description="Disordered" evidence="2">
    <location>
        <begin position="2715"/>
        <end position="2747"/>
    </location>
</feature>
<feature type="compositionally biased region" description="Polar residues" evidence="2">
    <location>
        <begin position="2462"/>
        <end position="2471"/>
    </location>
</feature>